<feature type="region of interest" description="Disordered" evidence="3">
    <location>
        <begin position="1"/>
        <end position="80"/>
    </location>
</feature>
<keyword evidence="2" id="KW-0539">Nucleus</keyword>
<dbReference type="InterPro" id="IPR051992">
    <property type="entry name" value="OxStress_Response_Reg"/>
</dbReference>
<dbReference type="EMBL" id="PKPP01003898">
    <property type="protein sequence ID" value="PWA67098.1"/>
    <property type="molecule type" value="Genomic_DNA"/>
</dbReference>
<dbReference type="PANTHER" id="PTHR33172:SF94">
    <property type="match status" value="1"/>
</dbReference>
<name>A0A2U1N0S7_ARTAN</name>
<evidence type="ECO:0000256" key="1">
    <source>
        <dbReference type="ARBA" id="ARBA00004123"/>
    </source>
</evidence>
<comment type="caution">
    <text evidence="4">The sequence shown here is derived from an EMBL/GenBank/DDBJ whole genome shotgun (WGS) entry which is preliminary data.</text>
</comment>
<dbReference type="OrthoDB" id="691484at2759"/>
<dbReference type="STRING" id="35608.A0A2U1N0S7"/>
<gene>
    <name evidence="4" type="ORF">CTI12_AA321490</name>
</gene>
<organism evidence="4 5">
    <name type="scientific">Artemisia annua</name>
    <name type="common">Sweet wormwood</name>
    <dbReference type="NCBI Taxonomy" id="35608"/>
    <lineage>
        <taxon>Eukaryota</taxon>
        <taxon>Viridiplantae</taxon>
        <taxon>Streptophyta</taxon>
        <taxon>Embryophyta</taxon>
        <taxon>Tracheophyta</taxon>
        <taxon>Spermatophyta</taxon>
        <taxon>Magnoliopsida</taxon>
        <taxon>eudicotyledons</taxon>
        <taxon>Gunneridae</taxon>
        <taxon>Pentapetalae</taxon>
        <taxon>asterids</taxon>
        <taxon>campanulids</taxon>
        <taxon>Asterales</taxon>
        <taxon>Asteraceae</taxon>
        <taxon>Asteroideae</taxon>
        <taxon>Anthemideae</taxon>
        <taxon>Artemisiinae</taxon>
        <taxon>Artemisia</taxon>
    </lineage>
</organism>
<sequence length="224" mass="25201">MKLITETIKPTNNNFMMNMIQEEEEEEDRVSSSSSSSIGKNSDDDYDDDQDHASDAESTYRYDHDHNDNDSSNNNNMMRNGSIDDAIQAIEEALPIRRGISTFYNGKSKSFTCLADVWPSSSPSIKDIAKPENAYSRKRRNLLAYTLLSSKNKNRAFQLSNINTGRISKKPKATTPRFALESNEDPKPLLLTKQNISSMRSFSMVNLNVCSSRFGLNSTGIENC</sequence>
<feature type="compositionally biased region" description="Basic and acidic residues" evidence="3">
    <location>
        <begin position="51"/>
        <end position="69"/>
    </location>
</feature>
<evidence type="ECO:0000256" key="3">
    <source>
        <dbReference type="SAM" id="MobiDB-lite"/>
    </source>
</evidence>
<evidence type="ECO:0000256" key="2">
    <source>
        <dbReference type="ARBA" id="ARBA00023242"/>
    </source>
</evidence>
<feature type="compositionally biased region" description="Low complexity" evidence="3">
    <location>
        <begin position="70"/>
        <end position="80"/>
    </location>
</feature>
<proteinExistence type="predicted"/>
<dbReference type="Proteomes" id="UP000245207">
    <property type="component" value="Unassembled WGS sequence"/>
</dbReference>
<dbReference type="AlphaFoldDB" id="A0A2U1N0S7"/>
<dbReference type="PANTHER" id="PTHR33172">
    <property type="entry name" value="OS08G0516900 PROTEIN"/>
    <property type="match status" value="1"/>
</dbReference>
<evidence type="ECO:0000313" key="4">
    <source>
        <dbReference type="EMBL" id="PWA67098.1"/>
    </source>
</evidence>
<dbReference type="GO" id="GO:0006950">
    <property type="term" value="P:response to stress"/>
    <property type="evidence" value="ECO:0007669"/>
    <property type="project" value="UniProtKB-ARBA"/>
</dbReference>
<protein>
    <submittedName>
        <fullName evidence="4">Uncharacterized protein</fullName>
    </submittedName>
</protein>
<reference evidence="4 5" key="1">
    <citation type="journal article" date="2018" name="Mol. Plant">
        <title>The genome of Artemisia annua provides insight into the evolution of Asteraceae family and artemisinin biosynthesis.</title>
        <authorList>
            <person name="Shen Q."/>
            <person name="Zhang L."/>
            <person name="Liao Z."/>
            <person name="Wang S."/>
            <person name="Yan T."/>
            <person name="Shi P."/>
            <person name="Liu M."/>
            <person name="Fu X."/>
            <person name="Pan Q."/>
            <person name="Wang Y."/>
            <person name="Lv Z."/>
            <person name="Lu X."/>
            <person name="Zhang F."/>
            <person name="Jiang W."/>
            <person name="Ma Y."/>
            <person name="Chen M."/>
            <person name="Hao X."/>
            <person name="Li L."/>
            <person name="Tang Y."/>
            <person name="Lv G."/>
            <person name="Zhou Y."/>
            <person name="Sun X."/>
            <person name="Brodelius P.E."/>
            <person name="Rose J.K.C."/>
            <person name="Tang K."/>
        </authorList>
    </citation>
    <scope>NUCLEOTIDE SEQUENCE [LARGE SCALE GENOMIC DNA]</scope>
    <source>
        <strain evidence="5">cv. Huhao1</strain>
        <tissue evidence="4">Leaf</tissue>
    </source>
</reference>
<comment type="subcellular location">
    <subcellularLocation>
        <location evidence="1">Nucleus</location>
    </subcellularLocation>
</comment>
<dbReference type="GO" id="GO:0005634">
    <property type="term" value="C:nucleus"/>
    <property type="evidence" value="ECO:0007669"/>
    <property type="project" value="UniProtKB-SubCell"/>
</dbReference>
<keyword evidence="5" id="KW-1185">Reference proteome</keyword>
<evidence type="ECO:0000313" key="5">
    <source>
        <dbReference type="Proteomes" id="UP000245207"/>
    </source>
</evidence>
<accession>A0A2U1N0S7</accession>